<feature type="compositionally biased region" description="Basic and acidic residues" evidence="1">
    <location>
        <begin position="72"/>
        <end position="94"/>
    </location>
</feature>
<dbReference type="AlphaFoldDB" id="A0A0L8ALA4"/>
<reference evidence="4" key="1">
    <citation type="submission" date="2014-11" db="EMBL/GenBank/DDBJ databases">
        <title>Genome sequencing of Roseivirga sp. D-25.</title>
        <authorList>
            <person name="Selvaratnam C."/>
            <person name="Thevarajoo S."/>
            <person name="Goh K.M."/>
            <person name="Eee R."/>
            <person name="Chan K.-G."/>
            <person name="Chong C.S."/>
        </authorList>
    </citation>
    <scope>NUCLEOTIDE SEQUENCE [LARGE SCALE GENOMIC DNA]</scope>
    <source>
        <strain evidence="4">D-25</strain>
    </source>
</reference>
<sequence length="445" mass="49235">MSDFENGLKEMFEGAEFKPSDRVWAGVEAGLKAKKKKGVFFYWQTYGIAAGIALILSFGFLFSDRFKGNEQSLTKESKAEVQNKSSESDTDKQNTTDQDGVLAPIDKPSTNDQLDEEISTRLQASNSSHNSELYPSSKPFQKEENTVLALVQSSEFKRNSEQLDYAQLRAPQRSIHILKGLWDMKHMVASLDLKDYKTEGFMENEPKALALTGGLSGGSFNPNPSRNSLDMFSRTDSPTGTNDVALSSVSNGSDKQLGSLGFGAGLGFELTDRWGLNLGARYSEYRFANQSNAYSVENGVSYPIYIPAGYSGEVYFTGNYDITNTIKSISIPVQASFKLLELGKFNMQMKAGLSADYFLSYQIKGELESLEVRKVNFSNDGLFDRFNVAGLSALALNYKLSEEWGISAEGYYRKFLNSTNQETSSPSSPSVVGVGFSLNYFLNRK</sequence>
<dbReference type="Proteomes" id="UP000036908">
    <property type="component" value="Unassembled WGS sequence"/>
</dbReference>
<comment type="caution">
    <text evidence="3">The sequence shown here is derived from an EMBL/GenBank/DDBJ whole genome shotgun (WGS) entry which is preliminary data.</text>
</comment>
<keyword evidence="2" id="KW-1133">Transmembrane helix</keyword>
<dbReference type="OrthoDB" id="1113942at2"/>
<organism evidence="3 4">
    <name type="scientific">Roseivirga seohaensis subsp. aquiponti</name>
    <dbReference type="NCBI Taxonomy" id="1566026"/>
    <lineage>
        <taxon>Bacteria</taxon>
        <taxon>Pseudomonadati</taxon>
        <taxon>Bacteroidota</taxon>
        <taxon>Cytophagia</taxon>
        <taxon>Cytophagales</taxon>
        <taxon>Roseivirgaceae</taxon>
        <taxon>Roseivirga</taxon>
    </lineage>
</organism>
<evidence type="ECO:0000256" key="1">
    <source>
        <dbReference type="SAM" id="MobiDB-lite"/>
    </source>
</evidence>
<keyword evidence="2" id="KW-0472">Membrane</keyword>
<evidence type="ECO:0000313" key="3">
    <source>
        <dbReference type="EMBL" id="KOF03248.1"/>
    </source>
</evidence>
<gene>
    <name evidence="3" type="ORF">OB69_08075</name>
</gene>
<feature type="transmembrane region" description="Helical" evidence="2">
    <location>
        <begin position="40"/>
        <end position="62"/>
    </location>
</feature>
<protein>
    <recommendedName>
        <fullName evidence="5">Outer membrane protein beta-barrel domain-containing protein</fullName>
    </recommendedName>
</protein>
<feature type="region of interest" description="Disordered" evidence="1">
    <location>
        <begin position="72"/>
        <end position="115"/>
    </location>
</feature>
<evidence type="ECO:0000256" key="2">
    <source>
        <dbReference type="SAM" id="Phobius"/>
    </source>
</evidence>
<proteinExistence type="predicted"/>
<keyword evidence="4" id="KW-1185">Reference proteome</keyword>
<name>A0A0L8ALA4_9BACT</name>
<evidence type="ECO:0008006" key="5">
    <source>
        <dbReference type="Google" id="ProtNLM"/>
    </source>
</evidence>
<dbReference type="PATRIC" id="fig|1566026.4.peg.3449"/>
<dbReference type="RefSeq" id="WP_053223192.1">
    <property type="nucleotide sequence ID" value="NZ_JSVA01000008.1"/>
</dbReference>
<dbReference type="EMBL" id="JSVA01000008">
    <property type="protein sequence ID" value="KOF03248.1"/>
    <property type="molecule type" value="Genomic_DNA"/>
</dbReference>
<evidence type="ECO:0000313" key="4">
    <source>
        <dbReference type="Proteomes" id="UP000036908"/>
    </source>
</evidence>
<keyword evidence="2" id="KW-0812">Transmembrane</keyword>
<accession>A0A0L8ALA4</accession>